<dbReference type="PROSITE" id="PS50888">
    <property type="entry name" value="BHLH"/>
    <property type="match status" value="1"/>
</dbReference>
<dbReference type="PANTHER" id="PTHR16223:SF238">
    <property type="entry name" value="TRANSCRIPTION FACTOR BHLH114"/>
    <property type="match status" value="1"/>
</dbReference>
<dbReference type="PANTHER" id="PTHR16223">
    <property type="entry name" value="TRANSCRIPTION FACTOR BHLH83-RELATED"/>
    <property type="match status" value="1"/>
</dbReference>
<reference evidence="7 8" key="1">
    <citation type="submission" date="2024-03" db="EMBL/GenBank/DDBJ databases">
        <authorList>
            <person name="Gkanogiannis A."/>
            <person name="Becerra Lopez-Lavalle L."/>
        </authorList>
    </citation>
    <scope>NUCLEOTIDE SEQUENCE [LARGE SCALE GENOMIC DNA]</scope>
</reference>
<organism evidence="7 8">
    <name type="scientific">Citrullus colocynthis</name>
    <name type="common">colocynth</name>
    <dbReference type="NCBI Taxonomy" id="252529"/>
    <lineage>
        <taxon>Eukaryota</taxon>
        <taxon>Viridiplantae</taxon>
        <taxon>Streptophyta</taxon>
        <taxon>Embryophyta</taxon>
        <taxon>Tracheophyta</taxon>
        <taxon>Spermatophyta</taxon>
        <taxon>Magnoliopsida</taxon>
        <taxon>eudicotyledons</taxon>
        <taxon>Gunneridae</taxon>
        <taxon>Pentapetalae</taxon>
        <taxon>rosids</taxon>
        <taxon>fabids</taxon>
        <taxon>Cucurbitales</taxon>
        <taxon>Cucurbitaceae</taxon>
        <taxon>Benincaseae</taxon>
        <taxon>Citrullus</taxon>
    </lineage>
</organism>
<comment type="subcellular location">
    <subcellularLocation>
        <location evidence="1">Nucleus</location>
    </subcellularLocation>
</comment>
<sequence length="316" mass="35210">MADEFPAEAFFSPAATNPSPCSIGNSTFLIDSTIPSVSNWNQSFLGSDDGQRVDTTFMVDSITGTKFNYGHQEITSGSEEQQNPSIFKSSDDRGCVFLMEQPYNYQTPPNFYDNIVTTISQGLPMAFPFGAISIGYTPTLLPTSLDQPKQFLVNNRTINSCCSLTYSDELLSCRPMLETHLLHPPPLNFSNSVRPKCPILTTKIRKEKLSNKITTLQQLISPFGKTDTASVLHEAIEYIKFLHDQIRVLSTPYMEIGDHNQGPKIIIKEELKDTKENMKEDLRSRGLCLVTIPSTVALANGNILDFWSPTFGGTFR</sequence>
<dbReference type="InterPro" id="IPR045843">
    <property type="entry name" value="IND-like"/>
</dbReference>
<keyword evidence="2" id="KW-0805">Transcription regulation</keyword>
<evidence type="ECO:0000256" key="1">
    <source>
        <dbReference type="ARBA" id="ARBA00004123"/>
    </source>
</evidence>
<dbReference type="Proteomes" id="UP001642487">
    <property type="component" value="Chromosome 8"/>
</dbReference>
<proteinExistence type="predicted"/>
<evidence type="ECO:0000256" key="2">
    <source>
        <dbReference type="ARBA" id="ARBA00023015"/>
    </source>
</evidence>
<gene>
    <name evidence="7" type="ORF">CITCOLO1_LOCUS19751</name>
</gene>
<dbReference type="EMBL" id="OZ021742">
    <property type="protein sequence ID" value="CAK9327374.1"/>
    <property type="molecule type" value="Genomic_DNA"/>
</dbReference>
<evidence type="ECO:0000313" key="8">
    <source>
        <dbReference type="Proteomes" id="UP001642487"/>
    </source>
</evidence>
<accession>A0ABP0Z3L4</accession>
<name>A0ABP0Z3L4_9ROSI</name>
<keyword evidence="3" id="KW-0238">DNA-binding</keyword>
<dbReference type="SUPFAM" id="SSF47459">
    <property type="entry name" value="HLH, helix-loop-helix DNA-binding domain"/>
    <property type="match status" value="1"/>
</dbReference>
<dbReference type="InterPro" id="IPR036638">
    <property type="entry name" value="HLH_DNA-bd_sf"/>
</dbReference>
<dbReference type="Gene3D" id="4.10.280.10">
    <property type="entry name" value="Helix-loop-helix DNA-binding domain"/>
    <property type="match status" value="1"/>
</dbReference>
<dbReference type="InterPro" id="IPR011598">
    <property type="entry name" value="bHLH_dom"/>
</dbReference>
<dbReference type="SMART" id="SM00353">
    <property type="entry name" value="HLH"/>
    <property type="match status" value="1"/>
</dbReference>
<feature type="domain" description="BHLH" evidence="6">
    <location>
        <begin position="193"/>
        <end position="242"/>
    </location>
</feature>
<evidence type="ECO:0000313" key="7">
    <source>
        <dbReference type="EMBL" id="CAK9327374.1"/>
    </source>
</evidence>
<keyword evidence="5" id="KW-0539">Nucleus</keyword>
<dbReference type="CDD" id="cd11393">
    <property type="entry name" value="bHLH_AtbHLH_like"/>
    <property type="match status" value="1"/>
</dbReference>
<keyword evidence="8" id="KW-1185">Reference proteome</keyword>
<keyword evidence="4" id="KW-0804">Transcription</keyword>
<evidence type="ECO:0000256" key="4">
    <source>
        <dbReference type="ARBA" id="ARBA00023163"/>
    </source>
</evidence>
<evidence type="ECO:0000259" key="6">
    <source>
        <dbReference type="PROSITE" id="PS50888"/>
    </source>
</evidence>
<protein>
    <recommendedName>
        <fullName evidence="6">BHLH domain-containing protein</fullName>
    </recommendedName>
</protein>
<evidence type="ECO:0000256" key="3">
    <source>
        <dbReference type="ARBA" id="ARBA00023125"/>
    </source>
</evidence>
<evidence type="ECO:0000256" key="5">
    <source>
        <dbReference type="ARBA" id="ARBA00023242"/>
    </source>
</evidence>
<dbReference type="InterPro" id="IPR045239">
    <property type="entry name" value="bHLH95_bHLH"/>
</dbReference>